<keyword evidence="1" id="KW-0812">Transmembrane</keyword>
<gene>
    <name evidence="2" type="ordered locus">Clole_1509</name>
</gene>
<organism evidence="2 3">
    <name type="scientific">Cellulosilyticum lentocellum (strain ATCC 49066 / DSM 5427 / NCIMB 11756 / RHM5)</name>
    <name type="common">Clostridium lentocellum</name>
    <dbReference type="NCBI Taxonomy" id="642492"/>
    <lineage>
        <taxon>Bacteria</taxon>
        <taxon>Bacillati</taxon>
        <taxon>Bacillota</taxon>
        <taxon>Clostridia</taxon>
        <taxon>Lachnospirales</taxon>
        <taxon>Cellulosilyticaceae</taxon>
        <taxon>Cellulosilyticum</taxon>
    </lineage>
</organism>
<sequence>MDIQIVFILIGMSLVTYIPRVLPVMILDKMHISQKLEGILKAIPYAALGSLIFPSILSVNTNYPIIGIVGGCVAVILSYAKLNITYTICGTVAVTILIQLFFI</sequence>
<dbReference type="AlphaFoldDB" id="F2JJV3"/>
<evidence type="ECO:0000256" key="1">
    <source>
        <dbReference type="SAM" id="Phobius"/>
    </source>
</evidence>
<dbReference type="EMBL" id="CP002582">
    <property type="protein sequence ID" value="ADZ83235.1"/>
    <property type="molecule type" value="Genomic_DNA"/>
</dbReference>
<name>F2JJV3_CELLD</name>
<proteinExistence type="predicted"/>
<feature type="transmembrane region" description="Helical" evidence="1">
    <location>
        <begin position="6"/>
        <end position="27"/>
    </location>
</feature>
<dbReference type="RefSeq" id="WP_013656533.1">
    <property type="nucleotide sequence ID" value="NC_015275.1"/>
</dbReference>
<reference evidence="2 3" key="1">
    <citation type="journal article" date="2011" name="J. Bacteriol.">
        <title>Complete genome sequence of the cellulose-degrading bacterium Cellulosilyticum lentocellum.</title>
        <authorList>
            <consortium name="US DOE Joint Genome Institute"/>
            <person name="Miller D.A."/>
            <person name="Suen G."/>
            <person name="Bruce D."/>
            <person name="Copeland A."/>
            <person name="Cheng J.F."/>
            <person name="Detter C."/>
            <person name="Goodwin L.A."/>
            <person name="Han C.S."/>
            <person name="Hauser L.J."/>
            <person name="Land M.L."/>
            <person name="Lapidus A."/>
            <person name="Lucas S."/>
            <person name="Meincke L."/>
            <person name="Pitluck S."/>
            <person name="Tapia R."/>
            <person name="Teshima H."/>
            <person name="Woyke T."/>
            <person name="Fox B.G."/>
            <person name="Angert E.R."/>
            <person name="Currie C.R."/>
        </authorList>
    </citation>
    <scope>NUCLEOTIDE SEQUENCE [LARGE SCALE GENOMIC DNA]</scope>
    <source>
        <strain evidence="3">ATCC 49066 / DSM 5427 / NCIMB 11756 / RHM5</strain>
    </source>
</reference>
<keyword evidence="1" id="KW-1133">Transmembrane helix</keyword>
<dbReference type="eggNOG" id="COG4392">
    <property type="taxonomic scope" value="Bacteria"/>
</dbReference>
<dbReference type="Proteomes" id="UP000008467">
    <property type="component" value="Chromosome"/>
</dbReference>
<keyword evidence="3" id="KW-1185">Reference proteome</keyword>
<keyword evidence="1" id="KW-0472">Membrane</keyword>
<accession>F2JJV3</accession>
<evidence type="ECO:0000313" key="2">
    <source>
        <dbReference type="EMBL" id="ADZ83235.1"/>
    </source>
</evidence>
<dbReference type="Pfam" id="PF05437">
    <property type="entry name" value="AzlD"/>
    <property type="match status" value="1"/>
</dbReference>
<dbReference type="HOGENOM" id="CLU_157896_2_2_9"/>
<evidence type="ECO:0000313" key="3">
    <source>
        <dbReference type="Proteomes" id="UP000008467"/>
    </source>
</evidence>
<protein>
    <submittedName>
        <fullName evidence="2">Branched-chain amino acid transport</fullName>
    </submittedName>
</protein>
<dbReference type="KEGG" id="cle:Clole_1509"/>
<feature type="transmembrane region" description="Helical" evidence="1">
    <location>
        <begin position="63"/>
        <end position="79"/>
    </location>
</feature>
<dbReference type="InterPro" id="IPR008407">
    <property type="entry name" value="Brnchd-chn_aa_trnsp_AzlD"/>
</dbReference>
<dbReference type="STRING" id="642492.Clole_1509"/>
<feature type="transmembrane region" description="Helical" evidence="1">
    <location>
        <begin position="84"/>
        <end position="102"/>
    </location>
</feature>